<dbReference type="OrthoDB" id="87299at2"/>
<reference evidence="4 5" key="1">
    <citation type="submission" date="2013-08" db="EMBL/GenBank/DDBJ databases">
        <title>Genome of Pontibacillus chungwhensis.</title>
        <authorList>
            <person name="Wang Q."/>
            <person name="Wang G."/>
        </authorList>
    </citation>
    <scope>NUCLEOTIDE SEQUENCE [LARGE SCALE GENOMIC DNA]</scope>
    <source>
        <strain evidence="4 5">BH030062</strain>
    </source>
</reference>
<protein>
    <recommendedName>
        <fullName evidence="3">N-acetyltransferase domain-containing protein</fullName>
    </recommendedName>
</protein>
<keyword evidence="1" id="KW-0808">Transferase</keyword>
<keyword evidence="2" id="KW-0012">Acyltransferase</keyword>
<dbReference type="GO" id="GO:0016747">
    <property type="term" value="F:acyltransferase activity, transferring groups other than amino-acyl groups"/>
    <property type="evidence" value="ECO:0007669"/>
    <property type="project" value="InterPro"/>
</dbReference>
<dbReference type="Gene3D" id="3.40.630.30">
    <property type="match status" value="1"/>
</dbReference>
<name>A0A0A2UUL6_9BACI</name>
<dbReference type="AlphaFoldDB" id="A0A0A2UUL6"/>
<organism evidence="4 5">
    <name type="scientific">Pontibacillus chungwhensis BH030062</name>
    <dbReference type="NCBI Taxonomy" id="1385513"/>
    <lineage>
        <taxon>Bacteria</taxon>
        <taxon>Bacillati</taxon>
        <taxon>Bacillota</taxon>
        <taxon>Bacilli</taxon>
        <taxon>Bacillales</taxon>
        <taxon>Bacillaceae</taxon>
        <taxon>Pontibacillus</taxon>
    </lineage>
</organism>
<accession>A0A0A2UUL6</accession>
<dbReference type="Pfam" id="PF00583">
    <property type="entry name" value="Acetyltransf_1"/>
    <property type="match status" value="1"/>
</dbReference>
<evidence type="ECO:0000313" key="4">
    <source>
        <dbReference type="EMBL" id="KGP91987.1"/>
    </source>
</evidence>
<dbReference type="SUPFAM" id="SSF55729">
    <property type="entry name" value="Acyl-CoA N-acyltransferases (Nat)"/>
    <property type="match status" value="1"/>
</dbReference>
<dbReference type="RefSeq" id="WP_036781807.1">
    <property type="nucleotide sequence ID" value="NZ_AVBG01000004.1"/>
</dbReference>
<sequence length="293" mass="32902">MKEIIQQPHDLKELAQFIAKLNQNPSTHIGYAGDEQVEIHDTLMSDFSDLDPSSSFSVCYVDGQIIGAIGVDVDLSDESGEVWGPFIMEGTGYNLAERLWDELLVTLPTSINTFSFLIHKDNDPAQTFLTRKEARKCQSHIVLQATLAQKPEENIISMIFPYTASDFKAFNALHNALFPDTYFSAHTIINRLNQDRELLFAKDTSGEMKGYVYIEANPAHGEGSIEYIGVATQHRRKGLGKQLLTAALHHLFSYKSIQDISICVAKKNEAAISLYKRVGFKAISELEHYEIEK</sequence>
<dbReference type="EMBL" id="AVBG01000004">
    <property type="protein sequence ID" value="KGP91987.1"/>
    <property type="molecule type" value="Genomic_DNA"/>
</dbReference>
<dbReference type="Proteomes" id="UP000030153">
    <property type="component" value="Unassembled WGS sequence"/>
</dbReference>
<dbReference type="InterPro" id="IPR050832">
    <property type="entry name" value="Bact_Acetyltransf"/>
</dbReference>
<evidence type="ECO:0000259" key="3">
    <source>
        <dbReference type="PROSITE" id="PS51186"/>
    </source>
</evidence>
<dbReference type="PROSITE" id="PS51186">
    <property type="entry name" value="GNAT"/>
    <property type="match status" value="1"/>
</dbReference>
<evidence type="ECO:0000256" key="2">
    <source>
        <dbReference type="ARBA" id="ARBA00023315"/>
    </source>
</evidence>
<feature type="domain" description="N-acetyltransferase" evidence="3">
    <location>
        <begin position="157"/>
        <end position="293"/>
    </location>
</feature>
<comment type="caution">
    <text evidence="4">The sequence shown here is derived from an EMBL/GenBank/DDBJ whole genome shotgun (WGS) entry which is preliminary data.</text>
</comment>
<dbReference type="STRING" id="1385513.N780_15545"/>
<evidence type="ECO:0000313" key="5">
    <source>
        <dbReference type="Proteomes" id="UP000030153"/>
    </source>
</evidence>
<gene>
    <name evidence="4" type="ORF">N780_15545</name>
</gene>
<dbReference type="InterPro" id="IPR000182">
    <property type="entry name" value="GNAT_dom"/>
</dbReference>
<keyword evidence="5" id="KW-1185">Reference proteome</keyword>
<proteinExistence type="predicted"/>
<dbReference type="PANTHER" id="PTHR43877">
    <property type="entry name" value="AMINOALKYLPHOSPHONATE N-ACETYLTRANSFERASE-RELATED-RELATED"/>
    <property type="match status" value="1"/>
</dbReference>
<dbReference type="eggNOG" id="COG0456">
    <property type="taxonomic scope" value="Bacteria"/>
</dbReference>
<dbReference type="CDD" id="cd04301">
    <property type="entry name" value="NAT_SF"/>
    <property type="match status" value="1"/>
</dbReference>
<dbReference type="InterPro" id="IPR016181">
    <property type="entry name" value="Acyl_CoA_acyltransferase"/>
</dbReference>
<evidence type="ECO:0000256" key="1">
    <source>
        <dbReference type="ARBA" id="ARBA00022679"/>
    </source>
</evidence>
<dbReference type="PANTHER" id="PTHR43877:SF2">
    <property type="entry name" value="AMINOALKYLPHOSPHONATE N-ACETYLTRANSFERASE-RELATED"/>
    <property type="match status" value="1"/>
</dbReference>